<name>A0E9N4_PARTE</name>
<accession>A0E9N4</accession>
<dbReference type="OMA" id="MVEPTIQ"/>
<reference evidence="3 4" key="1">
    <citation type="journal article" date="2006" name="Nature">
        <title>Global trends of whole-genome duplications revealed by the ciliate Paramecium tetraurelia.</title>
        <authorList>
            <consortium name="Genoscope"/>
            <person name="Aury J.-M."/>
            <person name="Jaillon O."/>
            <person name="Duret L."/>
            <person name="Noel B."/>
            <person name="Jubin C."/>
            <person name="Porcel B.M."/>
            <person name="Segurens B."/>
            <person name="Daubin V."/>
            <person name="Anthouard V."/>
            <person name="Aiach N."/>
            <person name="Arnaiz O."/>
            <person name="Billaut A."/>
            <person name="Beisson J."/>
            <person name="Blanc I."/>
            <person name="Bouhouche K."/>
            <person name="Camara F."/>
            <person name="Duharcourt S."/>
            <person name="Guigo R."/>
            <person name="Gogendeau D."/>
            <person name="Katinka M."/>
            <person name="Keller A.-M."/>
            <person name="Kissmehl R."/>
            <person name="Klotz C."/>
            <person name="Koll F."/>
            <person name="Le Moue A."/>
            <person name="Lepere C."/>
            <person name="Malinsky S."/>
            <person name="Nowacki M."/>
            <person name="Nowak J.K."/>
            <person name="Plattner H."/>
            <person name="Poulain J."/>
            <person name="Ruiz F."/>
            <person name="Serrano V."/>
            <person name="Zagulski M."/>
            <person name="Dessen P."/>
            <person name="Betermier M."/>
            <person name="Weissenbach J."/>
            <person name="Scarpelli C."/>
            <person name="Schachter V."/>
            <person name="Sperling L."/>
            <person name="Meyer E."/>
            <person name="Cohen J."/>
            <person name="Wincker P."/>
        </authorList>
    </citation>
    <scope>NUCLEOTIDE SEQUENCE [LARGE SCALE GENOMIC DNA]</scope>
    <source>
        <strain evidence="3 4">Stock d4-2</strain>
    </source>
</reference>
<dbReference type="RefSeq" id="XP_001459398.1">
    <property type="nucleotide sequence ID" value="XM_001459361.1"/>
</dbReference>
<feature type="region of interest" description="Disordered" evidence="1">
    <location>
        <begin position="454"/>
        <end position="473"/>
    </location>
</feature>
<feature type="transmembrane region" description="Helical" evidence="2">
    <location>
        <begin position="33"/>
        <end position="57"/>
    </location>
</feature>
<protein>
    <recommendedName>
        <fullName evidence="5">Transmembrane protein</fullName>
    </recommendedName>
</protein>
<dbReference type="AlphaFoldDB" id="A0E9N4"/>
<dbReference type="InParanoid" id="A0E9N4"/>
<feature type="region of interest" description="Disordered" evidence="1">
    <location>
        <begin position="731"/>
        <end position="784"/>
    </location>
</feature>
<dbReference type="GO" id="GO:0007131">
    <property type="term" value="P:reciprocal meiotic recombination"/>
    <property type="evidence" value="ECO:0000318"/>
    <property type="project" value="GO_Central"/>
</dbReference>
<dbReference type="OrthoDB" id="289648at2759"/>
<dbReference type="KEGG" id="ptm:GSPATT00024732001"/>
<dbReference type="Proteomes" id="UP000000600">
    <property type="component" value="Unassembled WGS sequence"/>
</dbReference>
<evidence type="ECO:0000313" key="4">
    <source>
        <dbReference type="Proteomes" id="UP000000600"/>
    </source>
</evidence>
<dbReference type="PANTHER" id="PTHR31398">
    <property type="entry name" value="MEIOTIC NUCLEAR DIVISION PROTEIN 1 HOMOLOG"/>
    <property type="match status" value="1"/>
</dbReference>
<gene>
    <name evidence="3" type="ORF">GSPATT00024732001</name>
</gene>
<keyword evidence="2" id="KW-1133">Transmembrane helix</keyword>
<evidence type="ECO:0000313" key="3">
    <source>
        <dbReference type="EMBL" id="CAK92001.1"/>
    </source>
</evidence>
<dbReference type="PANTHER" id="PTHR31398:SF0">
    <property type="entry name" value="MEIOTIC NUCLEAR DIVISION PROTEIN 1 HOMOLOG"/>
    <property type="match status" value="1"/>
</dbReference>
<dbReference type="EMBL" id="CT868666">
    <property type="protein sequence ID" value="CAK92001.1"/>
    <property type="molecule type" value="Genomic_DNA"/>
</dbReference>
<sequence length="805" mass="93753">MIQKFIQRVSYFDTFGAEVKLNFRKKETHQSPFGGFCTILLVVVLGIVFVQGAISLIKQETFTISSNRVLNIDPPTTLLNYNDYMMAFQVEDPIVDGTKQLIDFIYTQYEQNMNENGTLTKTEKYSLPLEKCTIKHFQDFNESTIYNKILKDQLNSYYCLPLNYTLTLEGTFKSNTFQYGRITALLCDTSSCYSTSEIQQFQLDGQLNNSFKINTLMLNRVANLNQESNYISYIYSDFYISTKIGLETKADIYLEKQAMTIENSVVPGIKDMQDEHVFSIVENKLTPNTVYTSNITKVASFYLRLSQSEMHYSKEYYRVDELISYVGGITKFLATVIGYFILRYNETGLQIKMANALYQFDMPEKKKGELVFSFQTLVTKIIDSMKSVDDVVQKFKHSAHRVIHMTRVATALRLPISSTQQYDKNEQDNVSVHTHRVQIVNHDVHYGNLKSEKSLDQSHENHHQQQQQQQPNLDKDKEKFLDLFIKLILESKKKLSFGVHFIVKQVSGSFKRNSTTNYQARIFEKSRKMILTDMDILVVMNKLQEIEKFKHIFLNKTQRKVFNYLPKPVVCVSEERSQVKHHEDQISENEMTNKKNDMLKQKSSSKSLLGGRQIYNTERKFKRLYKAYESLALNDLSGTEDFEHQSNKHNKDFEHQFKHSDDLEHSFSNNKYFEQSLNKRLLKMVEPTIQYSFNSLVELEKISRQSKQNKNKNNKRVITPALKNRLVQQLDSQNEEGDDDNDMDCITLKGSKKDQQTKRSPHSLSNYNIKKTHNTLGSSSRQHQEIKLTKVQSKQDLIDIEVFSS</sequence>
<evidence type="ECO:0000256" key="2">
    <source>
        <dbReference type="SAM" id="Phobius"/>
    </source>
</evidence>
<keyword evidence="2" id="KW-0812">Transmembrane</keyword>
<feature type="compositionally biased region" description="Polar residues" evidence="1">
    <location>
        <begin position="762"/>
        <end position="781"/>
    </location>
</feature>
<organism evidence="3 4">
    <name type="scientific">Paramecium tetraurelia</name>
    <dbReference type="NCBI Taxonomy" id="5888"/>
    <lineage>
        <taxon>Eukaryota</taxon>
        <taxon>Sar</taxon>
        <taxon>Alveolata</taxon>
        <taxon>Ciliophora</taxon>
        <taxon>Intramacronucleata</taxon>
        <taxon>Oligohymenophorea</taxon>
        <taxon>Peniculida</taxon>
        <taxon>Parameciidae</taxon>
        <taxon>Paramecium</taxon>
    </lineage>
</organism>
<evidence type="ECO:0000256" key="1">
    <source>
        <dbReference type="SAM" id="MobiDB-lite"/>
    </source>
</evidence>
<keyword evidence="4" id="KW-1185">Reference proteome</keyword>
<feature type="compositionally biased region" description="Acidic residues" evidence="1">
    <location>
        <begin position="733"/>
        <end position="743"/>
    </location>
</feature>
<dbReference type="eggNOG" id="ENOG502SJ6P">
    <property type="taxonomic scope" value="Eukaryota"/>
</dbReference>
<keyword evidence="2" id="KW-0472">Membrane</keyword>
<proteinExistence type="predicted"/>
<feature type="compositionally biased region" description="Basic and acidic residues" evidence="1">
    <location>
        <begin position="454"/>
        <end position="463"/>
    </location>
</feature>
<evidence type="ECO:0008006" key="5">
    <source>
        <dbReference type="Google" id="ProtNLM"/>
    </source>
</evidence>
<dbReference type="HOGENOM" id="CLU_007792_1_0_1"/>
<dbReference type="GeneID" id="5045183"/>